<sequence>MHHILASIWPIFVLILAGYGMKRLNFPSDGFWYGAERLNYFILFPALLFSSLSTAPLNNPALPRLLVAIILVLSVLGLGLVVLRYVRKWPASHFGVLLQGVLRFNTYLGIAVIGSLYHREGLSMALLMIAILVPIVNFISVLAFSAGQHTSVRALLAPIAKNPLILSCLAGIFFNLSGAELQWGTDRFLTLLANTSLPLGLLSVGSALQLHHIRGQLTTLVLNSSARLLMAPLITFIVARLMQLPSIETTILVLFFALPTAPTAYVLSQQMGGNSDLMASIITFQTLFSALSLLLVLALVV</sequence>
<dbReference type="PANTHER" id="PTHR36838:SF4">
    <property type="entry name" value="AUXIN EFFLUX CARRIER FAMILY PROTEIN"/>
    <property type="match status" value="1"/>
</dbReference>
<accession>A0ABV9QHB7</accession>
<dbReference type="PANTHER" id="PTHR36838">
    <property type="entry name" value="AUXIN EFFLUX CARRIER FAMILY PROTEIN"/>
    <property type="match status" value="1"/>
</dbReference>
<evidence type="ECO:0000256" key="1">
    <source>
        <dbReference type="ARBA" id="ARBA00004651"/>
    </source>
</evidence>
<feature type="transmembrane region" description="Helical" evidence="8">
    <location>
        <begin position="155"/>
        <end position="176"/>
    </location>
</feature>
<evidence type="ECO:0000256" key="7">
    <source>
        <dbReference type="ARBA" id="ARBA00023136"/>
    </source>
</evidence>
<feature type="transmembrane region" description="Helical" evidence="8">
    <location>
        <begin position="95"/>
        <end position="117"/>
    </location>
</feature>
<keyword evidence="3" id="KW-0813">Transport</keyword>
<reference evidence="10" key="1">
    <citation type="journal article" date="2019" name="Int. J. Syst. Evol. Microbiol.">
        <title>The Global Catalogue of Microorganisms (GCM) 10K type strain sequencing project: providing services to taxonomists for standard genome sequencing and annotation.</title>
        <authorList>
            <consortium name="The Broad Institute Genomics Platform"/>
            <consortium name="The Broad Institute Genome Sequencing Center for Infectious Disease"/>
            <person name="Wu L."/>
            <person name="Ma J."/>
        </authorList>
    </citation>
    <scope>NUCLEOTIDE SEQUENCE [LARGE SCALE GENOMIC DNA]</scope>
    <source>
        <strain evidence="10">CCUG 49452</strain>
    </source>
</reference>
<dbReference type="Proteomes" id="UP001596001">
    <property type="component" value="Unassembled WGS sequence"/>
</dbReference>
<name>A0ABV9QHB7_9BURK</name>
<keyword evidence="4" id="KW-1003">Cell membrane</keyword>
<gene>
    <name evidence="9" type="ORF">ACFO6X_14365</name>
</gene>
<evidence type="ECO:0000256" key="8">
    <source>
        <dbReference type="SAM" id="Phobius"/>
    </source>
</evidence>
<feature type="transmembrane region" description="Helical" evidence="8">
    <location>
        <begin position="188"/>
        <end position="208"/>
    </location>
</feature>
<dbReference type="RefSeq" id="WP_382434324.1">
    <property type="nucleotide sequence ID" value="NZ_JBHSHJ010000014.1"/>
</dbReference>
<comment type="similarity">
    <text evidence="2">Belongs to the auxin efflux carrier (TC 2.A.69) family.</text>
</comment>
<evidence type="ECO:0000256" key="3">
    <source>
        <dbReference type="ARBA" id="ARBA00022448"/>
    </source>
</evidence>
<protein>
    <submittedName>
        <fullName evidence="9">AEC family transporter</fullName>
    </submittedName>
</protein>
<feature type="transmembrane region" description="Helical" evidence="8">
    <location>
        <begin position="123"/>
        <end position="143"/>
    </location>
</feature>
<dbReference type="Pfam" id="PF03547">
    <property type="entry name" value="Mem_trans"/>
    <property type="match status" value="1"/>
</dbReference>
<dbReference type="Gene3D" id="1.20.1530.20">
    <property type="match status" value="1"/>
</dbReference>
<keyword evidence="5 8" id="KW-0812">Transmembrane</keyword>
<evidence type="ECO:0000313" key="9">
    <source>
        <dbReference type="EMBL" id="MFC4790164.1"/>
    </source>
</evidence>
<feature type="transmembrane region" description="Helical" evidence="8">
    <location>
        <begin position="279"/>
        <end position="300"/>
    </location>
</feature>
<evidence type="ECO:0000256" key="4">
    <source>
        <dbReference type="ARBA" id="ARBA00022475"/>
    </source>
</evidence>
<evidence type="ECO:0000256" key="5">
    <source>
        <dbReference type="ARBA" id="ARBA00022692"/>
    </source>
</evidence>
<feature type="transmembrane region" description="Helical" evidence="8">
    <location>
        <begin position="6"/>
        <end position="26"/>
    </location>
</feature>
<proteinExistence type="inferred from homology"/>
<dbReference type="InterPro" id="IPR038770">
    <property type="entry name" value="Na+/solute_symporter_sf"/>
</dbReference>
<dbReference type="InterPro" id="IPR004776">
    <property type="entry name" value="Mem_transp_PIN-like"/>
</dbReference>
<comment type="caution">
    <text evidence="9">The sequence shown here is derived from an EMBL/GenBank/DDBJ whole genome shotgun (WGS) entry which is preliminary data.</text>
</comment>
<evidence type="ECO:0000256" key="6">
    <source>
        <dbReference type="ARBA" id="ARBA00022989"/>
    </source>
</evidence>
<keyword evidence="6 8" id="KW-1133">Transmembrane helix</keyword>
<feature type="transmembrane region" description="Helical" evidence="8">
    <location>
        <begin position="247"/>
        <end position="267"/>
    </location>
</feature>
<evidence type="ECO:0000313" key="10">
    <source>
        <dbReference type="Proteomes" id="UP001596001"/>
    </source>
</evidence>
<keyword evidence="7 8" id="KW-0472">Membrane</keyword>
<evidence type="ECO:0000256" key="2">
    <source>
        <dbReference type="ARBA" id="ARBA00010145"/>
    </source>
</evidence>
<keyword evidence="10" id="KW-1185">Reference proteome</keyword>
<feature type="transmembrane region" description="Helical" evidence="8">
    <location>
        <begin position="38"/>
        <end position="55"/>
    </location>
</feature>
<organism evidence="9 10">
    <name type="scientific">Giesbergeria sinuosa</name>
    <dbReference type="NCBI Taxonomy" id="80883"/>
    <lineage>
        <taxon>Bacteria</taxon>
        <taxon>Pseudomonadati</taxon>
        <taxon>Pseudomonadota</taxon>
        <taxon>Betaproteobacteria</taxon>
        <taxon>Burkholderiales</taxon>
        <taxon>Comamonadaceae</taxon>
        <taxon>Giesbergeria</taxon>
    </lineage>
</organism>
<comment type="subcellular location">
    <subcellularLocation>
        <location evidence="1">Cell membrane</location>
        <topology evidence="1">Multi-pass membrane protein</topology>
    </subcellularLocation>
</comment>
<dbReference type="EMBL" id="JBHSHJ010000014">
    <property type="protein sequence ID" value="MFC4790164.1"/>
    <property type="molecule type" value="Genomic_DNA"/>
</dbReference>
<feature type="transmembrane region" description="Helical" evidence="8">
    <location>
        <begin position="61"/>
        <end position="83"/>
    </location>
</feature>